<dbReference type="PANTHER" id="PTHR30185:SF15">
    <property type="entry name" value="CRYPTIC BETA-GLUCOSIDE BGL OPERON ANTITERMINATOR"/>
    <property type="match status" value="1"/>
</dbReference>
<evidence type="ECO:0000256" key="4">
    <source>
        <dbReference type="ARBA" id="ARBA00023159"/>
    </source>
</evidence>
<gene>
    <name evidence="9" type="primary">licT</name>
    <name evidence="8" type="ORF">LS45_02155</name>
    <name evidence="9" type="ORF">SAMEA4873648_01917</name>
</gene>
<evidence type="ECO:0000256" key="2">
    <source>
        <dbReference type="ARBA" id="ARBA00022884"/>
    </source>
</evidence>
<dbReference type="EMBL" id="CAAHCS010000002">
    <property type="protein sequence ID" value="VGL61578.1"/>
    <property type="molecule type" value="Genomic_DNA"/>
</dbReference>
<protein>
    <submittedName>
        <fullName evidence="9">Putative transcriptional antiterminator</fullName>
    </submittedName>
</protein>
<evidence type="ECO:0000256" key="1">
    <source>
        <dbReference type="ARBA" id="ARBA00022737"/>
    </source>
</evidence>
<dbReference type="AlphaFoldDB" id="A0A486NSH4"/>
<dbReference type="InterPro" id="IPR001550">
    <property type="entry name" value="Transcrpt_antitermin_CS"/>
</dbReference>
<dbReference type="InterPro" id="IPR050661">
    <property type="entry name" value="BglG_antiterminators"/>
</dbReference>
<dbReference type="InterPro" id="IPR036650">
    <property type="entry name" value="CAT_RNA-bd_dom_sf"/>
</dbReference>
<name>A0A486NSH4_KLEPN</name>
<keyword evidence="2" id="KW-0694">RNA-binding</keyword>
<dbReference type="Proteomes" id="UP000031820">
    <property type="component" value="Unassembled WGS sequence"/>
</dbReference>
<sequence>MQVAKILNNNQVICLDDNGKECIAVGKGLGFGVSVGDNIVTDKIEKCFSIIDEETQTKFRRLVTEIPLEHISLADEIISYVKCSLGKSVSDNIYVSLTDHLSFAIERCKKGHILSNPLLWETKRFYYHEYKLGMIALDMVFHKTGIRLPEDEAAFIALHIVNAEAGGTFDETVKVTHLIQDVLNIIKYHFNIIFDDQGLDYNRFLTHLRFFMQRLKENKTYASKDSAFYQVLRSEYPNEYHCAEKIKSYIFNGYQHEMTEEETMYLVVHINRLIKSDS</sequence>
<dbReference type="Gene3D" id="1.10.1790.10">
    <property type="entry name" value="PRD domain"/>
    <property type="match status" value="2"/>
</dbReference>
<dbReference type="Pfam" id="PF03123">
    <property type="entry name" value="CAT_RBD"/>
    <property type="match status" value="1"/>
</dbReference>
<comment type="similarity">
    <text evidence="6">Belongs to the transcriptional antiterminator BglG family.</text>
</comment>
<dbReference type="InterPro" id="IPR036634">
    <property type="entry name" value="PRD_sf"/>
</dbReference>
<dbReference type="SUPFAM" id="SSF50151">
    <property type="entry name" value="SacY-like RNA-binding domain"/>
    <property type="match status" value="1"/>
</dbReference>
<reference evidence="9" key="2">
    <citation type="submission" date="2019-03" db="EMBL/GenBank/DDBJ databases">
        <authorList>
            <consortium name="Pathogen Informatics"/>
        </authorList>
    </citation>
    <scope>NUCLEOTIDE SEQUENCE</scope>
    <source>
        <strain evidence="9">5012STDY7626446</strain>
    </source>
</reference>
<evidence type="ECO:0000256" key="3">
    <source>
        <dbReference type="ARBA" id="ARBA00023015"/>
    </source>
</evidence>
<dbReference type="RefSeq" id="WP_009307871.1">
    <property type="nucleotide sequence ID" value="NZ_BDLG01000036.1"/>
</dbReference>
<dbReference type="NCBIfam" id="NF046042">
    <property type="entry name" value="LicT"/>
    <property type="match status" value="1"/>
</dbReference>
<keyword evidence="4" id="KW-0010">Activator</keyword>
<reference evidence="8 10" key="1">
    <citation type="submission" date="2014-10" db="EMBL/GenBank/DDBJ databases">
        <title>Plasmid movement, recombination, and chromosomal integration amongst multidrug resistant commensal Escherichia coli clones within a single commercial turkey flock.</title>
        <authorList>
            <person name="Lang K."/>
            <person name="Dorn K."/>
            <person name="Danzeisen J."/>
            <person name="Johnson T."/>
        </authorList>
    </citation>
    <scope>NUCLEOTIDE SEQUENCE [LARGE SCALE GENOMIC DNA]</scope>
    <source>
        <strain evidence="8 10">UMNturkey9</strain>
    </source>
</reference>
<evidence type="ECO:0000256" key="6">
    <source>
        <dbReference type="ARBA" id="ARBA00038510"/>
    </source>
</evidence>
<feature type="domain" description="PRD" evidence="7">
    <location>
        <begin position="65"/>
        <end position="170"/>
    </location>
</feature>
<evidence type="ECO:0000313" key="8">
    <source>
        <dbReference type="EMBL" id="KII07379.1"/>
    </source>
</evidence>
<keyword evidence="3" id="KW-0805">Transcription regulation</keyword>
<evidence type="ECO:0000256" key="5">
    <source>
        <dbReference type="ARBA" id="ARBA00023163"/>
    </source>
</evidence>
<dbReference type="EMBL" id="JRRF01000003">
    <property type="protein sequence ID" value="KII07379.1"/>
    <property type="molecule type" value="Genomic_DNA"/>
</dbReference>
<dbReference type="SMART" id="SM01061">
    <property type="entry name" value="CAT_RBD"/>
    <property type="match status" value="1"/>
</dbReference>
<evidence type="ECO:0000313" key="9">
    <source>
        <dbReference type="EMBL" id="VGL61578.1"/>
    </source>
</evidence>
<accession>A0A486NSH4</accession>
<evidence type="ECO:0000259" key="7">
    <source>
        <dbReference type="PROSITE" id="PS51372"/>
    </source>
</evidence>
<proteinExistence type="inferred from homology"/>
<dbReference type="PROSITE" id="PS00654">
    <property type="entry name" value="PRD_1"/>
    <property type="match status" value="1"/>
</dbReference>
<feature type="domain" description="PRD" evidence="7">
    <location>
        <begin position="171"/>
        <end position="278"/>
    </location>
</feature>
<dbReference type="PROSITE" id="PS51372">
    <property type="entry name" value="PRD_2"/>
    <property type="match status" value="2"/>
</dbReference>
<dbReference type="SUPFAM" id="SSF63520">
    <property type="entry name" value="PTS-regulatory domain, PRD"/>
    <property type="match status" value="2"/>
</dbReference>
<dbReference type="Gene3D" id="2.30.24.10">
    <property type="entry name" value="CAT RNA-binding domain"/>
    <property type="match status" value="1"/>
</dbReference>
<dbReference type="GO" id="GO:0003723">
    <property type="term" value="F:RNA binding"/>
    <property type="evidence" value="ECO:0007669"/>
    <property type="project" value="UniProtKB-KW"/>
</dbReference>
<organism evidence="9">
    <name type="scientific">Klebsiella pneumoniae</name>
    <dbReference type="NCBI Taxonomy" id="573"/>
    <lineage>
        <taxon>Bacteria</taxon>
        <taxon>Pseudomonadati</taxon>
        <taxon>Pseudomonadota</taxon>
        <taxon>Gammaproteobacteria</taxon>
        <taxon>Enterobacterales</taxon>
        <taxon>Enterobacteriaceae</taxon>
        <taxon>Klebsiella/Raoultella group</taxon>
        <taxon>Klebsiella</taxon>
        <taxon>Klebsiella pneumoniae complex</taxon>
    </lineage>
</organism>
<dbReference type="InterPro" id="IPR011608">
    <property type="entry name" value="PRD"/>
</dbReference>
<evidence type="ECO:0000313" key="10">
    <source>
        <dbReference type="Proteomes" id="UP000031820"/>
    </source>
</evidence>
<dbReference type="InterPro" id="IPR004341">
    <property type="entry name" value="CAT_RNA-bd_dom"/>
</dbReference>
<keyword evidence="5" id="KW-0804">Transcription</keyword>
<dbReference type="PANTHER" id="PTHR30185">
    <property type="entry name" value="CRYPTIC BETA-GLUCOSIDE BGL OPERON ANTITERMINATOR"/>
    <property type="match status" value="1"/>
</dbReference>
<keyword evidence="1" id="KW-0677">Repeat</keyword>
<dbReference type="GO" id="GO:0045893">
    <property type="term" value="P:positive regulation of DNA-templated transcription"/>
    <property type="evidence" value="ECO:0007669"/>
    <property type="project" value="InterPro"/>
</dbReference>
<dbReference type="Pfam" id="PF00874">
    <property type="entry name" value="PRD"/>
    <property type="match status" value="2"/>
</dbReference>